<dbReference type="GO" id="GO:0004045">
    <property type="term" value="F:peptidyl-tRNA hydrolase activity"/>
    <property type="evidence" value="ECO:0007669"/>
    <property type="project" value="UniProtKB-EC"/>
</dbReference>
<evidence type="ECO:0000256" key="1">
    <source>
        <dbReference type="ARBA" id="ARBA00013260"/>
    </source>
</evidence>
<proteinExistence type="inferred from homology"/>
<protein>
    <recommendedName>
        <fullName evidence="1">peptidyl-tRNA hydrolase</fullName>
        <ecNumber evidence="1">3.1.1.29</ecNumber>
    </recommendedName>
</protein>
<organism evidence="6 7">
    <name type="scientific">Blattamonas nauphoetae</name>
    <dbReference type="NCBI Taxonomy" id="2049346"/>
    <lineage>
        <taxon>Eukaryota</taxon>
        <taxon>Metamonada</taxon>
        <taxon>Preaxostyla</taxon>
        <taxon>Oxymonadida</taxon>
        <taxon>Blattamonas</taxon>
    </lineage>
</organism>
<name>A0ABQ9Y9Q2_9EUKA</name>
<dbReference type="InterPro" id="IPR023476">
    <property type="entry name" value="Pep_tRNA_hydro_II_dom_sf"/>
</dbReference>
<evidence type="ECO:0000256" key="2">
    <source>
        <dbReference type="ARBA" id="ARBA00022801"/>
    </source>
</evidence>
<feature type="transmembrane region" description="Helical" evidence="5">
    <location>
        <begin position="6"/>
        <end position="24"/>
    </location>
</feature>
<dbReference type="InterPro" id="IPR002833">
    <property type="entry name" value="PTH2"/>
</dbReference>
<comment type="catalytic activity">
    <reaction evidence="4">
        <text>an N-acyl-L-alpha-aminoacyl-tRNA + H2O = an N-acyl-L-amino acid + a tRNA + H(+)</text>
        <dbReference type="Rhea" id="RHEA:54448"/>
        <dbReference type="Rhea" id="RHEA-COMP:10123"/>
        <dbReference type="Rhea" id="RHEA-COMP:13883"/>
        <dbReference type="ChEBI" id="CHEBI:15377"/>
        <dbReference type="ChEBI" id="CHEBI:15378"/>
        <dbReference type="ChEBI" id="CHEBI:59874"/>
        <dbReference type="ChEBI" id="CHEBI:78442"/>
        <dbReference type="ChEBI" id="CHEBI:138191"/>
        <dbReference type="EC" id="3.1.1.29"/>
    </reaction>
</comment>
<dbReference type="Pfam" id="PF01981">
    <property type="entry name" value="PTH2"/>
    <property type="match status" value="1"/>
</dbReference>
<gene>
    <name evidence="6" type="ORF">BLNAU_4694</name>
</gene>
<comment type="similarity">
    <text evidence="3">Belongs to the PTH2 family.</text>
</comment>
<keyword evidence="7" id="KW-1185">Reference proteome</keyword>
<sequence length="172" mass="19447">MDPLQLLYIAGSTLIGGLTGLFLAKRKQQQQPNNPTFSPPKYEEQEENFSHNFPNFDAKMVFVARKDLKMTRSEVASLVSCCTLRTFDAAYMINRPLLFHWRQVAQAKIVTCCQSEEEIQTIFETATAMDVPVAMMNLKRSGKEQLDTPGVIGLFGTREQVDPITGHLKLYN</sequence>
<accession>A0ABQ9Y9Q2</accession>
<keyword evidence="5" id="KW-0472">Membrane</keyword>
<dbReference type="PANTHER" id="PTHR12649:SF11">
    <property type="entry name" value="PEPTIDYL-TRNA HYDROLASE 2, MITOCHONDRIAL"/>
    <property type="match status" value="1"/>
</dbReference>
<dbReference type="Gene3D" id="3.40.1490.10">
    <property type="entry name" value="Bit1"/>
    <property type="match status" value="1"/>
</dbReference>
<evidence type="ECO:0000256" key="3">
    <source>
        <dbReference type="ARBA" id="ARBA00038050"/>
    </source>
</evidence>
<evidence type="ECO:0000256" key="5">
    <source>
        <dbReference type="SAM" id="Phobius"/>
    </source>
</evidence>
<evidence type="ECO:0000313" key="6">
    <source>
        <dbReference type="EMBL" id="KAK2960477.1"/>
    </source>
</evidence>
<keyword evidence="5" id="KW-1133">Transmembrane helix</keyword>
<dbReference type="EC" id="3.1.1.29" evidence="1"/>
<dbReference type="EMBL" id="JARBJD010000023">
    <property type="protein sequence ID" value="KAK2960477.1"/>
    <property type="molecule type" value="Genomic_DNA"/>
</dbReference>
<keyword evidence="2 6" id="KW-0378">Hydrolase</keyword>
<evidence type="ECO:0000313" key="7">
    <source>
        <dbReference type="Proteomes" id="UP001281761"/>
    </source>
</evidence>
<dbReference type="PANTHER" id="PTHR12649">
    <property type="entry name" value="PEPTIDYL-TRNA HYDROLASE 2"/>
    <property type="match status" value="1"/>
</dbReference>
<keyword evidence="5" id="KW-0812">Transmembrane</keyword>
<evidence type="ECO:0000256" key="4">
    <source>
        <dbReference type="ARBA" id="ARBA00048707"/>
    </source>
</evidence>
<dbReference type="Proteomes" id="UP001281761">
    <property type="component" value="Unassembled WGS sequence"/>
</dbReference>
<dbReference type="SUPFAM" id="SSF102462">
    <property type="entry name" value="Peptidyl-tRNA hydrolase II"/>
    <property type="match status" value="1"/>
</dbReference>
<comment type="caution">
    <text evidence="6">The sequence shown here is derived from an EMBL/GenBank/DDBJ whole genome shotgun (WGS) entry which is preliminary data.</text>
</comment>
<reference evidence="6 7" key="1">
    <citation type="journal article" date="2022" name="bioRxiv">
        <title>Genomics of Preaxostyla Flagellates Illuminates Evolutionary Transitions and the Path Towards Mitochondrial Loss.</title>
        <authorList>
            <person name="Novak L.V.F."/>
            <person name="Treitli S.C."/>
            <person name="Pyrih J."/>
            <person name="Halakuc P."/>
            <person name="Pipaliya S.V."/>
            <person name="Vacek V."/>
            <person name="Brzon O."/>
            <person name="Soukal P."/>
            <person name="Eme L."/>
            <person name="Dacks J.B."/>
            <person name="Karnkowska A."/>
            <person name="Elias M."/>
            <person name="Hampl V."/>
        </authorList>
    </citation>
    <scope>NUCLEOTIDE SEQUENCE [LARGE SCALE GENOMIC DNA]</scope>
    <source>
        <strain evidence="6">NAU3</strain>
        <tissue evidence="6">Gut</tissue>
    </source>
</reference>